<comment type="caution">
    <text evidence="1">The sequence shown here is derived from an EMBL/GenBank/DDBJ whole genome shotgun (WGS) entry which is preliminary data.</text>
</comment>
<evidence type="ECO:0000313" key="1">
    <source>
        <dbReference type="EMBL" id="MFC7670452.1"/>
    </source>
</evidence>
<keyword evidence="2" id="KW-1185">Reference proteome</keyword>
<protein>
    <submittedName>
        <fullName evidence="1">Uncharacterized protein</fullName>
    </submittedName>
</protein>
<sequence>MKVNGKKTALPPVATPDLSQSFDRDTYFQPVSWFYSAFGVLPRREIYQLASAEARQTILDALAKTYDLEQATVAHAVYLDKKDKAPDISHYALCLAPHLLLWFYERGTYGDRAGQPVLFPADRPHPPGAGAGALGGPTRYRQAGARPHPSVAAGFW</sequence>
<evidence type="ECO:0000313" key="2">
    <source>
        <dbReference type="Proteomes" id="UP001596513"/>
    </source>
</evidence>
<dbReference type="EMBL" id="JBHTEK010000001">
    <property type="protein sequence ID" value="MFC7670452.1"/>
    <property type="molecule type" value="Genomic_DNA"/>
</dbReference>
<reference evidence="2" key="1">
    <citation type="journal article" date="2019" name="Int. J. Syst. Evol. Microbiol.">
        <title>The Global Catalogue of Microorganisms (GCM) 10K type strain sequencing project: providing services to taxonomists for standard genome sequencing and annotation.</title>
        <authorList>
            <consortium name="The Broad Institute Genomics Platform"/>
            <consortium name="The Broad Institute Genome Sequencing Center for Infectious Disease"/>
            <person name="Wu L."/>
            <person name="Ma J."/>
        </authorList>
    </citation>
    <scope>NUCLEOTIDE SEQUENCE [LARGE SCALE GENOMIC DNA]</scope>
    <source>
        <strain evidence="2">JCM 19635</strain>
    </source>
</reference>
<accession>A0ABW2UC93</accession>
<name>A0ABW2UC93_9BACT</name>
<dbReference type="RefSeq" id="WP_380205867.1">
    <property type="nucleotide sequence ID" value="NZ_JBHTEK010000001.1"/>
</dbReference>
<gene>
    <name evidence="1" type="ORF">ACFQT0_26070</name>
</gene>
<proteinExistence type="predicted"/>
<organism evidence="1 2">
    <name type="scientific">Hymenobacter humi</name>
    <dbReference type="NCBI Taxonomy" id="1411620"/>
    <lineage>
        <taxon>Bacteria</taxon>
        <taxon>Pseudomonadati</taxon>
        <taxon>Bacteroidota</taxon>
        <taxon>Cytophagia</taxon>
        <taxon>Cytophagales</taxon>
        <taxon>Hymenobacteraceae</taxon>
        <taxon>Hymenobacter</taxon>
    </lineage>
</organism>
<dbReference type="Proteomes" id="UP001596513">
    <property type="component" value="Unassembled WGS sequence"/>
</dbReference>